<dbReference type="EMBL" id="AQHR01000089">
    <property type="protein sequence ID" value="EON76018.1"/>
    <property type="molecule type" value="Genomic_DNA"/>
</dbReference>
<organism evidence="1 2">
    <name type="scientific">Lunatimonas lonarensis</name>
    <dbReference type="NCBI Taxonomy" id="1232681"/>
    <lineage>
        <taxon>Bacteria</taxon>
        <taxon>Pseudomonadati</taxon>
        <taxon>Bacteroidota</taxon>
        <taxon>Cytophagia</taxon>
        <taxon>Cytophagales</taxon>
        <taxon>Cyclobacteriaceae</taxon>
    </lineage>
</organism>
<reference evidence="1 2" key="1">
    <citation type="submission" date="2013-02" db="EMBL/GenBank/DDBJ databases">
        <title>A novel strain isolated from Lonar lake, Maharashtra, India.</title>
        <authorList>
            <person name="Singh A."/>
        </authorList>
    </citation>
    <scope>NUCLEOTIDE SEQUENCE [LARGE SCALE GENOMIC DNA]</scope>
    <source>
        <strain evidence="1 2">AK24</strain>
    </source>
</reference>
<keyword evidence="2" id="KW-1185">Reference proteome</keyword>
<dbReference type="STRING" id="1232681.ADIS_3496"/>
<protein>
    <submittedName>
        <fullName evidence="1">Uncharacterized protein</fullName>
    </submittedName>
</protein>
<dbReference type="AlphaFoldDB" id="R7ZPM7"/>
<evidence type="ECO:0000313" key="1">
    <source>
        <dbReference type="EMBL" id="EON76018.1"/>
    </source>
</evidence>
<dbReference type="Proteomes" id="UP000013909">
    <property type="component" value="Unassembled WGS sequence"/>
</dbReference>
<comment type="caution">
    <text evidence="1">The sequence shown here is derived from an EMBL/GenBank/DDBJ whole genome shotgun (WGS) entry which is preliminary data.</text>
</comment>
<name>R7ZPM7_9BACT</name>
<sequence>MNNVHYVCYVQKYLYSLGNFDKIEGIEKPGLTGFLVQQ</sequence>
<proteinExistence type="predicted"/>
<gene>
    <name evidence="1" type="ORF">ADIS_3496</name>
</gene>
<evidence type="ECO:0000313" key="2">
    <source>
        <dbReference type="Proteomes" id="UP000013909"/>
    </source>
</evidence>
<accession>R7ZPM7</accession>